<keyword evidence="1" id="KW-1133">Transmembrane helix</keyword>
<protein>
    <submittedName>
        <fullName evidence="3">Zinc-ribbon domain-containing protein</fullName>
    </submittedName>
</protein>
<dbReference type="InterPro" id="IPR026870">
    <property type="entry name" value="Zinc_ribbon_dom"/>
</dbReference>
<comment type="caution">
    <text evidence="3">The sequence shown here is derived from an EMBL/GenBank/DDBJ whole genome shotgun (WGS) entry which is preliminary data.</text>
</comment>
<name>A0A921IV93_9ACTN</name>
<dbReference type="EMBL" id="DYUZ01000008">
    <property type="protein sequence ID" value="HJG36675.1"/>
    <property type="molecule type" value="Genomic_DNA"/>
</dbReference>
<sequence>MEAMITLIVFLWGACYWAQLFFGFGTAYRYAKRGGDNGVALFGWLLVFGCAAAVPGLGIYFWSKEKKEAKRPKEAEQIIQPTQPQVVYIAQPMPQQVISNQASQLVRASSSTPATGEMATGTVDTASSASIGAIAVPPAPAGVVAAPVLSVDAAAPSSVVSIASDGSSVVKPVCPACGHILPSDSKFCEYCGAPLGVAAADADTSEPEEQ</sequence>
<evidence type="ECO:0000256" key="1">
    <source>
        <dbReference type="SAM" id="Phobius"/>
    </source>
</evidence>
<gene>
    <name evidence="3" type="ORF">K8V70_02260</name>
</gene>
<evidence type="ECO:0000259" key="2">
    <source>
        <dbReference type="Pfam" id="PF13240"/>
    </source>
</evidence>
<evidence type="ECO:0000313" key="3">
    <source>
        <dbReference type="EMBL" id="HJG36675.1"/>
    </source>
</evidence>
<proteinExistence type="predicted"/>
<feature type="transmembrane region" description="Helical" evidence="1">
    <location>
        <begin position="7"/>
        <end position="28"/>
    </location>
</feature>
<dbReference type="Pfam" id="PF13240">
    <property type="entry name" value="Zn_Ribbon_1"/>
    <property type="match status" value="1"/>
</dbReference>
<feature type="domain" description="Zinc-ribbon" evidence="2">
    <location>
        <begin position="174"/>
        <end position="195"/>
    </location>
</feature>
<feature type="transmembrane region" description="Helical" evidence="1">
    <location>
        <begin position="40"/>
        <end position="63"/>
    </location>
</feature>
<keyword evidence="1" id="KW-0812">Transmembrane</keyword>
<dbReference type="AlphaFoldDB" id="A0A921IV93"/>
<accession>A0A921IV93</accession>
<keyword evidence="1" id="KW-0472">Membrane</keyword>
<dbReference type="RefSeq" id="WP_273188964.1">
    <property type="nucleotide sequence ID" value="NZ_DYUZ01000008.1"/>
</dbReference>
<reference evidence="3" key="1">
    <citation type="journal article" date="2021" name="PeerJ">
        <title>Extensive microbial diversity within the chicken gut microbiome revealed by metagenomics and culture.</title>
        <authorList>
            <person name="Gilroy R."/>
            <person name="Ravi A."/>
            <person name="Getino M."/>
            <person name="Pursley I."/>
            <person name="Horton D.L."/>
            <person name="Alikhan N.F."/>
            <person name="Baker D."/>
            <person name="Gharbi K."/>
            <person name="Hall N."/>
            <person name="Watson M."/>
            <person name="Adriaenssens E.M."/>
            <person name="Foster-Nyarko E."/>
            <person name="Jarju S."/>
            <person name="Secka A."/>
            <person name="Antonio M."/>
            <person name="Oren A."/>
            <person name="Chaudhuri R.R."/>
            <person name="La Ragione R."/>
            <person name="Hildebrand F."/>
            <person name="Pallen M.J."/>
        </authorList>
    </citation>
    <scope>NUCLEOTIDE SEQUENCE</scope>
    <source>
        <strain evidence="3">ChiHjej13B12-9602</strain>
    </source>
</reference>
<dbReference type="Proteomes" id="UP000753256">
    <property type="component" value="Unassembled WGS sequence"/>
</dbReference>
<reference evidence="3" key="2">
    <citation type="submission" date="2021-09" db="EMBL/GenBank/DDBJ databases">
        <authorList>
            <person name="Gilroy R."/>
        </authorList>
    </citation>
    <scope>NUCLEOTIDE SEQUENCE</scope>
    <source>
        <strain evidence="3">ChiHjej13B12-9602</strain>
    </source>
</reference>
<organism evidence="3 4">
    <name type="scientific">Enorma phocaeensis</name>
    <dbReference type="NCBI Taxonomy" id="1871019"/>
    <lineage>
        <taxon>Bacteria</taxon>
        <taxon>Bacillati</taxon>
        <taxon>Actinomycetota</taxon>
        <taxon>Coriobacteriia</taxon>
        <taxon>Coriobacteriales</taxon>
        <taxon>Coriobacteriaceae</taxon>
        <taxon>Enorma</taxon>
    </lineage>
</organism>
<evidence type="ECO:0000313" key="4">
    <source>
        <dbReference type="Proteomes" id="UP000753256"/>
    </source>
</evidence>